<dbReference type="GO" id="GO:0051087">
    <property type="term" value="F:protein-folding chaperone binding"/>
    <property type="evidence" value="ECO:0007669"/>
    <property type="project" value="TreeGrafter"/>
</dbReference>
<keyword evidence="4" id="KW-0547">Nucleotide-binding</keyword>
<dbReference type="InterPro" id="IPR007379">
    <property type="entry name" value="Tim44-like_dom"/>
</dbReference>
<feature type="domain" description="Tim44-like" evidence="14">
    <location>
        <begin position="358"/>
        <end position="512"/>
    </location>
</feature>
<dbReference type="PANTHER" id="PTHR10721">
    <property type="entry name" value="MITOCHONDRIAL IMPORT INNER MEMBRANE TRANSLOCASE SUBUNIT TIM44"/>
    <property type="match status" value="1"/>
</dbReference>
<evidence type="ECO:0000313" key="15">
    <source>
        <dbReference type="EMBL" id="ETN46229.1"/>
    </source>
</evidence>
<dbReference type="InParanoid" id="W2SE90"/>
<keyword evidence="7" id="KW-0653">Protein transport</keyword>
<feature type="compositionally biased region" description="Basic and acidic residues" evidence="13">
    <location>
        <begin position="82"/>
        <end position="130"/>
    </location>
</feature>
<proteinExistence type="inferred from homology"/>
<comment type="similarity">
    <text evidence="2">Belongs to the Tim44 family.</text>
</comment>
<keyword evidence="11" id="KW-0472">Membrane</keyword>
<feature type="region of interest" description="Disordered" evidence="13">
    <location>
        <begin position="258"/>
        <end position="297"/>
    </location>
</feature>
<evidence type="ECO:0000256" key="8">
    <source>
        <dbReference type="ARBA" id="ARBA00022946"/>
    </source>
</evidence>
<dbReference type="VEuPathDB" id="FungiDB:HMPREF1541_00413"/>
<evidence type="ECO:0000256" key="1">
    <source>
        <dbReference type="ARBA" id="ARBA00004637"/>
    </source>
</evidence>
<dbReference type="AlphaFoldDB" id="W2SE90"/>
<evidence type="ECO:0000259" key="14">
    <source>
        <dbReference type="SMART" id="SM00978"/>
    </source>
</evidence>
<evidence type="ECO:0000256" key="13">
    <source>
        <dbReference type="SAM" id="MobiDB-lite"/>
    </source>
</evidence>
<keyword evidence="8" id="KW-0809">Transit peptide</keyword>
<dbReference type="OrthoDB" id="10265990at2759"/>
<protein>
    <recommendedName>
        <fullName evidence="12">Mitochondrial import inner membrane translocase subunit TIM44</fullName>
    </recommendedName>
</protein>
<dbReference type="GeneID" id="19967752"/>
<evidence type="ECO:0000313" key="16">
    <source>
        <dbReference type="Proteomes" id="UP000030752"/>
    </source>
</evidence>
<evidence type="ECO:0000256" key="7">
    <source>
        <dbReference type="ARBA" id="ARBA00022927"/>
    </source>
</evidence>
<evidence type="ECO:0000256" key="12">
    <source>
        <dbReference type="ARBA" id="ARBA00074309"/>
    </source>
</evidence>
<dbReference type="Gene3D" id="3.10.450.240">
    <property type="match status" value="1"/>
</dbReference>
<evidence type="ECO:0000256" key="3">
    <source>
        <dbReference type="ARBA" id="ARBA00022448"/>
    </source>
</evidence>
<evidence type="ECO:0000256" key="5">
    <source>
        <dbReference type="ARBA" id="ARBA00022792"/>
    </source>
</evidence>
<name>W2SE90_CYPE1</name>
<evidence type="ECO:0000256" key="11">
    <source>
        <dbReference type="ARBA" id="ARBA00023136"/>
    </source>
</evidence>
<dbReference type="GO" id="GO:0030150">
    <property type="term" value="P:protein import into mitochondrial matrix"/>
    <property type="evidence" value="ECO:0007669"/>
    <property type="project" value="TreeGrafter"/>
</dbReference>
<sequence>MLATRRAPAHNVARYVTNNVASASTQYGRTAAYRRLNTLSTLAQRTTRSPASIRSRTDFNQHVPPHFSLLARSFHSSLLRAQEAKPKEDIKDPPRPDTTEQKADEAKSEEPNGEKSEEGKQEGKEGKKDQAPPPPHGDKSPWQVFTQTLRSEFKASQEWQDSTKQLAGEVKAFNESESVRRAREASEAVTGGASKVIKGTGRALGQGASWTWNTSAVQGVRAGVNAAGRGIEKASRPIRDTQAFKDLSDAIDDGSSARYGGWTEKEERRRLREQREKAGPAGQKPVEPMVEDPNAGTNVTVHKDSAWKESWNEFKNNSKVVQGLFNMKNTYEESENPLISTARSIGDRVAGFFAENETARVIKKFREIDPNFQLEPFLRDMREYMLPEVLDAYVKGDVETLKLWLSAAQFQVYTALMEQYTKAGLKSDGKILDIRHVDILNARILEPGDIPVFIITCRTQEVHVYRNKKTQELAAGMEDKVQLVTYAIGVTRLPEEVNNPETRGWRMIELQKAARDYI</sequence>
<dbReference type="FunCoup" id="W2SE90">
    <property type="interactions" value="989"/>
</dbReference>
<evidence type="ECO:0000256" key="10">
    <source>
        <dbReference type="ARBA" id="ARBA00023128"/>
    </source>
</evidence>
<dbReference type="SMART" id="SM00978">
    <property type="entry name" value="Tim44"/>
    <property type="match status" value="1"/>
</dbReference>
<dbReference type="eggNOG" id="KOG2580">
    <property type="taxonomic scope" value="Eukaryota"/>
</dbReference>
<dbReference type="HOGENOM" id="CLU_020932_2_0_1"/>
<dbReference type="GO" id="GO:0005524">
    <property type="term" value="F:ATP binding"/>
    <property type="evidence" value="ECO:0007669"/>
    <property type="project" value="UniProtKB-KW"/>
</dbReference>
<dbReference type="GO" id="GO:0005743">
    <property type="term" value="C:mitochondrial inner membrane"/>
    <property type="evidence" value="ECO:0007669"/>
    <property type="project" value="UniProtKB-SubCell"/>
</dbReference>
<dbReference type="Proteomes" id="UP000030752">
    <property type="component" value="Unassembled WGS sequence"/>
</dbReference>
<dbReference type="InterPro" id="IPR039544">
    <property type="entry name" value="Tim44-like"/>
</dbReference>
<evidence type="ECO:0000256" key="6">
    <source>
        <dbReference type="ARBA" id="ARBA00022840"/>
    </source>
</evidence>
<evidence type="ECO:0000256" key="4">
    <source>
        <dbReference type="ARBA" id="ARBA00022741"/>
    </source>
</evidence>
<keyword evidence="5" id="KW-0999">Mitochondrion inner membrane</keyword>
<feature type="compositionally biased region" description="Basic and acidic residues" evidence="13">
    <location>
        <begin position="263"/>
        <end position="278"/>
    </location>
</feature>
<organism evidence="15 16">
    <name type="scientific">Cyphellophora europaea (strain CBS 101466)</name>
    <name type="common">Phialophora europaea</name>
    <dbReference type="NCBI Taxonomy" id="1220924"/>
    <lineage>
        <taxon>Eukaryota</taxon>
        <taxon>Fungi</taxon>
        <taxon>Dikarya</taxon>
        <taxon>Ascomycota</taxon>
        <taxon>Pezizomycotina</taxon>
        <taxon>Eurotiomycetes</taxon>
        <taxon>Chaetothyriomycetidae</taxon>
        <taxon>Chaetothyriales</taxon>
        <taxon>Cyphellophoraceae</taxon>
        <taxon>Cyphellophora</taxon>
    </lineage>
</organism>
<keyword evidence="16" id="KW-1185">Reference proteome</keyword>
<dbReference type="RefSeq" id="XP_008710941.1">
    <property type="nucleotide sequence ID" value="XM_008712719.1"/>
</dbReference>
<dbReference type="Pfam" id="PF04280">
    <property type="entry name" value="Tim44"/>
    <property type="match status" value="1"/>
</dbReference>
<dbReference type="PANTHER" id="PTHR10721:SF1">
    <property type="entry name" value="MITOCHONDRIAL IMPORT INNER MEMBRANE TRANSLOCASE SUBUNIT TIM44"/>
    <property type="match status" value="1"/>
</dbReference>
<dbReference type="SUPFAM" id="SSF54427">
    <property type="entry name" value="NTF2-like"/>
    <property type="match status" value="1"/>
</dbReference>
<evidence type="ECO:0000256" key="9">
    <source>
        <dbReference type="ARBA" id="ARBA00023010"/>
    </source>
</evidence>
<keyword evidence="10" id="KW-0496">Mitochondrion</keyword>
<keyword evidence="6" id="KW-0067">ATP-binding</keyword>
<evidence type="ECO:0000256" key="2">
    <source>
        <dbReference type="ARBA" id="ARBA00009597"/>
    </source>
</evidence>
<gene>
    <name evidence="15" type="ORF">HMPREF1541_00413</name>
</gene>
<comment type="subcellular location">
    <subcellularLocation>
        <location evidence="1">Mitochondrion inner membrane</location>
        <topology evidence="1">Peripheral membrane protein</topology>
    </subcellularLocation>
</comment>
<dbReference type="FunFam" id="3.10.450.240:FF:000002">
    <property type="entry name" value="Mitochondrial import inner membrane translocase subunit TIM44"/>
    <property type="match status" value="1"/>
</dbReference>
<keyword evidence="3" id="KW-0813">Transport</keyword>
<dbReference type="EMBL" id="KB822711">
    <property type="protein sequence ID" value="ETN46229.1"/>
    <property type="molecule type" value="Genomic_DNA"/>
</dbReference>
<dbReference type="InterPro" id="IPR032710">
    <property type="entry name" value="NTF2-like_dom_sf"/>
</dbReference>
<dbReference type="STRING" id="1220924.W2SE90"/>
<keyword evidence="9" id="KW-0811">Translocation</keyword>
<feature type="region of interest" description="Disordered" evidence="13">
    <location>
        <begin position="81"/>
        <end position="142"/>
    </location>
</feature>
<accession>W2SE90</accession>
<reference evidence="15 16" key="1">
    <citation type="submission" date="2013-03" db="EMBL/GenBank/DDBJ databases">
        <title>The Genome Sequence of Phialophora europaea CBS 101466.</title>
        <authorList>
            <consortium name="The Broad Institute Genomics Platform"/>
            <person name="Cuomo C."/>
            <person name="de Hoog S."/>
            <person name="Gorbushina A."/>
            <person name="Walker B."/>
            <person name="Young S.K."/>
            <person name="Zeng Q."/>
            <person name="Gargeya S."/>
            <person name="Fitzgerald M."/>
            <person name="Haas B."/>
            <person name="Abouelleil A."/>
            <person name="Allen A.W."/>
            <person name="Alvarado L."/>
            <person name="Arachchi H.M."/>
            <person name="Berlin A.M."/>
            <person name="Chapman S.B."/>
            <person name="Gainer-Dewar J."/>
            <person name="Goldberg J."/>
            <person name="Griggs A."/>
            <person name="Gujja S."/>
            <person name="Hansen M."/>
            <person name="Howarth C."/>
            <person name="Imamovic A."/>
            <person name="Ireland A."/>
            <person name="Larimer J."/>
            <person name="McCowan C."/>
            <person name="Murphy C."/>
            <person name="Pearson M."/>
            <person name="Poon T.W."/>
            <person name="Priest M."/>
            <person name="Roberts A."/>
            <person name="Saif S."/>
            <person name="Shea T."/>
            <person name="Sisk P."/>
            <person name="Sykes S."/>
            <person name="Wortman J."/>
            <person name="Nusbaum C."/>
            <person name="Birren B."/>
        </authorList>
    </citation>
    <scope>NUCLEOTIDE SEQUENCE [LARGE SCALE GENOMIC DNA]</scope>
    <source>
        <strain evidence="15 16">CBS 101466</strain>
    </source>
</reference>